<keyword evidence="1 5" id="KW-0328">Glycosyltransferase</keyword>
<dbReference type="AlphaFoldDB" id="A0A075WDI7"/>
<dbReference type="HOGENOM" id="CLU_022060_0_2_2"/>
<evidence type="ECO:0000313" key="6">
    <source>
        <dbReference type="Proteomes" id="UP000028501"/>
    </source>
</evidence>
<dbReference type="NCBIfam" id="TIGR00430">
    <property type="entry name" value="Q_tRNA_tgt"/>
    <property type="match status" value="1"/>
</dbReference>
<dbReference type="InterPro" id="IPR050076">
    <property type="entry name" value="ArchSynthase1/Queuine_TRR"/>
</dbReference>
<dbReference type="Proteomes" id="UP000028501">
    <property type="component" value="Chromosome"/>
</dbReference>
<dbReference type="SUPFAM" id="SSF51713">
    <property type="entry name" value="tRNA-guanine transglycosylase"/>
    <property type="match status" value="1"/>
</dbReference>
<feature type="domain" description="tRNA-guanine(15) transglycosylase-like" evidence="4">
    <location>
        <begin position="134"/>
        <end position="401"/>
    </location>
</feature>
<keyword evidence="2 5" id="KW-0808">Transferase</keyword>
<sequence length="403" mass="46410">MPLKFRIKHTLDRMRVGKVKTRHGSFETPVFIPVATLAAIRGLDNRDLKDMGVEVILANTYHLHLRPGDELIKELGGLHKFMNFDGVIVTDSGGFQAFSLGFGMEHGVGKIANNIFLEELREERLREAENERKKLAVVTDRGVRFKDPKSGRIVELTPKKSMEIQSNLGSDIIFAFDECTSPLSDRDYTEKALERTHRWAEECLQHYDRRQALFGVVQGGEYRDLREKSARFMAERDFAGYGIGGSLGKSKQDMLNILDWVIPLLPEEKPRHLLGIGAIEDLFNCTEKGVDMYDCVAPARWARRGHLYISPAEGGNVRNKFRIHIKNAAFRIDNRPVDRTCDCLVCQNYSRAYLRHLYKANELLYFRLATYHNIYFVVKLMERIRESIADGSFYELKREWLGF</sequence>
<evidence type="ECO:0000259" key="4">
    <source>
        <dbReference type="Pfam" id="PF01702"/>
    </source>
</evidence>
<dbReference type="EC" id="2.4.2.29" evidence="5"/>
<protein>
    <submittedName>
        <fullName evidence="5">tRNA-guanine transglycosylase, queuosine-34-forming</fullName>
        <ecNumber evidence="5">2.4.2.29</ecNumber>
    </submittedName>
</protein>
<evidence type="ECO:0000256" key="3">
    <source>
        <dbReference type="ARBA" id="ARBA00022694"/>
    </source>
</evidence>
<keyword evidence="3" id="KW-0819">tRNA processing</keyword>
<dbReference type="GO" id="GO:0008479">
    <property type="term" value="F:tRNA-guanosine(34) queuine transglycosylase activity"/>
    <property type="evidence" value="ECO:0007669"/>
    <property type="project" value="InterPro"/>
</dbReference>
<feature type="domain" description="tRNA-guanine(15) transglycosylase-like" evidence="4">
    <location>
        <begin position="14"/>
        <end position="101"/>
    </location>
</feature>
<evidence type="ECO:0000256" key="2">
    <source>
        <dbReference type="ARBA" id="ARBA00022679"/>
    </source>
</evidence>
<accession>A0A075WDI7</accession>
<dbReference type="PANTHER" id="PTHR46499:SF1">
    <property type="entry name" value="QUEUINE TRNA-RIBOSYLTRANSFERASE"/>
    <property type="match status" value="1"/>
</dbReference>
<organism evidence="5 6">
    <name type="scientific">Archaeoglobus fulgidus DSM 8774</name>
    <dbReference type="NCBI Taxonomy" id="1344584"/>
    <lineage>
        <taxon>Archaea</taxon>
        <taxon>Methanobacteriati</taxon>
        <taxon>Methanobacteriota</taxon>
        <taxon>Archaeoglobi</taxon>
        <taxon>Archaeoglobales</taxon>
        <taxon>Archaeoglobaceae</taxon>
        <taxon>Archaeoglobus</taxon>
    </lineage>
</organism>
<dbReference type="PANTHER" id="PTHR46499">
    <property type="entry name" value="QUEUINE TRNA-RIBOSYLTRANSFERASE"/>
    <property type="match status" value="1"/>
</dbReference>
<dbReference type="InterPro" id="IPR036511">
    <property type="entry name" value="TGT-like_sf"/>
</dbReference>
<dbReference type="EMBL" id="CP006577">
    <property type="protein sequence ID" value="AIG98495.1"/>
    <property type="molecule type" value="Genomic_DNA"/>
</dbReference>
<evidence type="ECO:0000313" key="5">
    <source>
        <dbReference type="EMBL" id="AIG98495.1"/>
    </source>
</evidence>
<dbReference type="GO" id="GO:0005829">
    <property type="term" value="C:cytosol"/>
    <property type="evidence" value="ECO:0007669"/>
    <property type="project" value="TreeGrafter"/>
</dbReference>
<dbReference type="NCBIfam" id="TIGR00449">
    <property type="entry name" value="tgt_general"/>
    <property type="match status" value="1"/>
</dbReference>
<dbReference type="RefSeq" id="WP_048095891.1">
    <property type="nucleotide sequence ID" value="NZ_CP006577.1"/>
</dbReference>
<dbReference type="Pfam" id="PF01702">
    <property type="entry name" value="TGT"/>
    <property type="match status" value="2"/>
</dbReference>
<gene>
    <name evidence="5" type="ORF">AFULGI_00017360</name>
</gene>
<dbReference type="GO" id="GO:0008616">
    <property type="term" value="P:tRNA queuosine(34) biosynthetic process"/>
    <property type="evidence" value="ECO:0007669"/>
    <property type="project" value="TreeGrafter"/>
</dbReference>
<evidence type="ECO:0000256" key="1">
    <source>
        <dbReference type="ARBA" id="ARBA00022676"/>
    </source>
</evidence>
<dbReference type="GeneID" id="24795231"/>
<proteinExistence type="inferred from homology"/>
<name>A0A075WDI7_ARCFL</name>
<dbReference type="Gene3D" id="3.20.20.105">
    <property type="entry name" value="Queuine tRNA-ribosyltransferase-like"/>
    <property type="match status" value="1"/>
</dbReference>
<dbReference type="InterPro" id="IPR004803">
    <property type="entry name" value="TGT"/>
</dbReference>
<dbReference type="InterPro" id="IPR002616">
    <property type="entry name" value="tRNA_ribo_trans-like"/>
</dbReference>
<dbReference type="HAMAP" id="MF_00168">
    <property type="entry name" value="Q_tRNA_Tgt"/>
    <property type="match status" value="1"/>
</dbReference>
<reference evidence="5 6" key="1">
    <citation type="submission" date="2013-07" db="EMBL/GenBank/DDBJ databases">
        <title>Genome of Archaeoglobus fulgidus.</title>
        <authorList>
            <person name="Fiebig A."/>
            <person name="Birkeland N.-K."/>
        </authorList>
    </citation>
    <scope>NUCLEOTIDE SEQUENCE [LARGE SCALE GENOMIC DNA]</scope>
    <source>
        <strain evidence="5 6">DSM 8774</strain>
    </source>
</reference>
<dbReference type="KEGG" id="afg:AFULGI_00017360"/>